<reference evidence="5" key="1">
    <citation type="submission" date="2016-03" db="EMBL/GenBank/DDBJ databases">
        <authorList>
            <person name="Guldener U."/>
        </authorList>
    </citation>
    <scope>NUCLEOTIDE SEQUENCE [LARGE SCALE GENOMIC DNA]</scope>
    <source>
        <strain evidence="5">04CH-RAC-A.6.1</strain>
    </source>
</reference>
<organism evidence="4 5">
    <name type="scientific">Rhynchosporium agropyri</name>
    <dbReference type="NCBI Taxonomy" id="914238"/>
    <lineage>
        <taxon>Eukaryota</taxon>
        <taxon>Fungi</taxon>
        <taxon>Dikarya</taxon>
        <taxon>Ascomycota</taxon>
        <taxon>Pezizomycotina</taxon>
        <taxon>Leotiomycetes</taxon>
        <taxon>Helotiales</taxon>
        <taxon>Ploettnerulaceae</taxon>
        <taxon>Rhynchosporium</taxon>
    </lineage>
</organism>
<dbReference type="GO" id="GO:0005034">
    <property type="term" value="F:osmosensor activity"/>
    <property type="evidence" value="ECO:0007669"/>
    <property type="project" value="InterPro"/>
</dbReference>
<feature type="transmembrane region" description="Helical" evidence="2">
    <location>
        <begin position="739"/>
        <end position="760"/>
    </location>
</feature>
<gene>
    <name evidence="4" type="ORF">RAG0_00406</name>
</gene>
<dbReference type="GO" id="GO:0007232">
    <property type="term" value="P:osmosensory signaling pathway via Sho1 osmosensor"/>
    <property type="evidence" value="ECO:0007669"/>
    <property type="project" value="InterPro"/>
</dbReference>
<feature type="compositionally biased region" description="Polar residues" evidence="1">
    <location>
        <begin position="408"/>
        <end position="454"/>
    </location>
</feature>
<keyword evidence="3" id="KW-0732">Signal</keyword>
<feature type="compositionally biased region" description="Low complexity" evidence="1">
    <location>
        <begin position="296"/>
        <end position="306"/>
    </location>
</feature>
<dbReference type="GO" id="GO:0005886">
    <property type="term" value="C:plasma membrane"/>
    <property type="evidence" value="ECO:0007669"/>
    <property type="project" value="InterPro"/>
</dbReference>
<feature type="region of interest" description="Disordered" evidence="1">
    <location>
        <begin position="49"/>
        <end position="222"/>
    </location>
</feature>
<feature type="chain" id="PRO_5009445223" description="Basic proline-rich protein" evidence="3">
    <location>
        <begin position="21"/>
        <end position="837"/>
    </location>
</feature>
<dbReference type="PANTHER" id="PTHR35778:SF1">
    <property type="entry name" value="SIGNALING MUCIN HKR1-RELATED"/>
    <property type="match status" value="1"/>
</dbReference>
<accession>A0A1E1JSL7</accession>
<feature type="compositionally biased region" description="Polar residues" evidence="1">
    <location>
        <begin position="713"/>
        <end position="732"/>
    </location>
</feature>
<dbReference type="EMBL" id="FJUX01000001">
    <property type="protein sequence ID" value="CZS88783.1"/>
    <property type="molecule type" value="Genomic_DNA"/>
</dbReference>
<dbReference type="InterPro" id="IPR039295">
    <property type="entry name" value="MSB2"/>
</dbReference>
<dbReference type="GO" id="GO:0030010">
    <property type="term" value="P:establishment of cell polarity"/>
    <property type="evidence" value="ECO:0007669"/>
    <property type="project" value="TreeGrafter"/>
</dbReference>
<evidence type="ECO:0000313" key="5">
    <source>
        <dbReference type="Proteomes" id="UP000178912"/>
    </source>
</evidence>
<evidence type="ECO:0000313" key="4">
    <source>
        <dbReference type="EMBL" id="CZS88783.1"/>
    </source>
</evidence>
<feature type="region of interest" description="Disordered" evidence="1">
    <location>
        <begin position="344"/>
        <end position="454"/>
    </location>
</feature>
<feature type="compositionally biased region" description="Low complexity" evidence="1">
    <location>
        <begin position="56"/>
        <end position="65"/>
    </location>
</feature>
<keyword evidence="2" id="KW-1133">Transmembrane helix</keyword>
<keyword evidence="2" id="KW-0472">Membrane</keyword>
<name>A0A1E1JSL7_9HELO</name>
<feature type="compositionally biased region" description="Low complexity" evidence="1">
    <location>
        <begin position="199"/>
        <end position="209"/>
    </location>
</feature>
<feature type="region of interest" description="Disordered" evidence="1">
    <location>
        <begin position="264"/>
        <end position="332"/>
    </location>
</feature>
<feature type="region of interest" description="Disordered" evidence="1">
    <location>
        <begin position="541"/>
        <end position="563"/>
    </location>
</feature>
<evidence type="ECO:0000256" key="2">
    <source>
        <dbReference type="SAM" id="Phobius"/>
    </source>
</evidence>
<dbReference type="GO" id="GO:0009986">
    <property type="term" value="C:cell surface"/>
    <property type="evidence" value="ECO:0007669"/>
    <property type="project" value="TreeGrafter"/>
</dbReference>
<keyword evidence="5" id="KW-1185">Reference proteome</keyword>
<evidence type="ECO:0000256" key="3">
    <source>
        <dbReference type="SAM" id="SignalP"/>
    </source>
</evidence>
<feature type="compositionally biased region" description="Gly residues" evidence="1">
    <location>
        <begin position="695"/>
        <end position="705"/>
    </location>
</feature>
<feature type="compositionally biased region" description="Polar residues" evidence="1">
    <location>
        <begin position="799"/>
        <end position="825"/>
    </location>
</feature>
<feature type="compositionally biased region" description="Polar residues" evidence="1">
    <location>
        <begin position="307"/>
        <end position="327"/>
    </location>
</feature>
<feature type="compositionally biased region" description="Polar residues" evidence="1">
    <location>
        <begin position="351"/>
        <end position="378"/>
    </location>
</feature>
<feature type="compositionally biased region" description="Basic and acidic residues" evidence="1">
    <location>
        <begin position="210"/>
        <end position="220"/>
    </location>
</feature>
<dbReference type="AlphaFoldDB" id="A0A1E1JSL7"/>
<evidence type="ECO:0008006" key="6">
    <source>
        <dbReference type="Google" id="ProtNLM"/>
    </source>
</evidence>
<dbReference type="GO" id="GO:0005576">
    <property type="term" value="C:extracellular region"/>
    <property type="evidence" value="ECO:0007669"/>
    <property type="project" value="TreeGrafter"/>
</dbReference>
<keyword evidence="2" id="KW-0812">Transmembrane</keyword>
<proteinExistence type="predicted"/>
<dbReference type="OrthoDB" id="3366093at2759"/>
<feature type="region of interest" description="Disordered" evidence="1">
    <location>
        <begin position="765"/>
        <end position="837"/>
    </location>
</feature>
<evidence type="ECO:0000256" key="1">
    <source>
        <dbReference type="SAM" id="MobiDB-lite"/>
    </source>
</evidence>
<sequence>MHAPTLLVASLAVLSTFAIAEPQRPKFYFPRQIKRQVYYNSTITVATQQTTQERLTTSSSSSSSSTKRDLGDVLDKITGQQDSTSDSGPSTPGPAAGTGGLYDGIFDPIKPTSSKPNPGDVPIETPKPDPGTGFVGFLTSSSLPVPPAPTGSTPEFVIKPPPPPPSTDKPPPKSSSDKPKSDSSSSTEGITFGPGGIVSSDKTSTSSETKSPKGESKSDSGDDIITLTEISASATPIPTASGIVPSLGSVISSVFIPALTSSAAGTTETAPPTSTHAASTSSVEPTTALPTVADVTSRTGSGTSTSVPEGTGSTFLPIETSSAKPTVSTTQTTSLGSILSSILSTASSNSGPATTSVSVLDPSPTLTTDPALNTTNPDVPTVTSTGLTTPTGISTTSGSIATSGPHPTETTSSGPITSGTVTTNPPATISTDTPKSTSIPNTDLPITTSIPVTGTDVTNSLPTATGSATNTISGTSVIPVTTYPAVPQTSSASTSGSIDTTLPMTTYAPQPPSREPQTIAPASTNTDTSMWLPGNIIAAPTITTSSGQPRPPKPTGIAPTLPKVITNPNITQPPEDTTLIQIGFLFQLNYKFIVDNPKSSAQIFMYLPQGIADGLGLKRSQVIMQNLIPLDTTQTLQYITTLALAYIPTNMVSTLALDLHTPTSAIYNNDDASINELMNYINPAIPLTPGSNMETGGGPPGGLGGSEPPNKPASGNGNSVFGGDTNEQSQTPGKTGATAGIAMAAIGGTVAYGAAMFLIARRYKKKKQSHRRSSSMTPGDMRQSGSPALMGGGAFMSGGRTTPGNDRNSRGSGRTGNSARTQQISAPMMAENSLGWN</sequence>
<feature type="compositionally biased region" description="Pro residues" evidence="1">
    <location>
        <begin position="159"/>
        <end position="173"/>
    </location>
</feature>
<feature type="compositionally biased region" description="Low complexity" evidence="1">
    <location>
        <begin position="379"/>
        <end position="404"/>
    </location>
</feature>
<dbReference type="GO" id="GO:0001402">
    <property type="term" value="P:signal transduction involved in filamentous growth"/>
    <property type="evidence" value="ECO:0007669"/>
    <property type="project" value="TreeGrafter"/>
</dbReference>
<feature type="region of interest" description="Disordered" evidence="1">
    <location>
        <begin position="487"/>
        <end position="520"/>
    </location>
</feature>
<feature type="region of interest" description="Disordered" evidence="1">
    <location>
        <begin position="689"/>
        <end position="735"/>
    </location>
</feature>
<protein>
    <recommendedName>
        <fullName evidence="6">Basic proline-rich protein</fullName>
    </recommendedName>
</protein>
<feature type="compositionally biased region" description="Basic and acidic residues" evidence="1">
    <location>
        <begin position="66"/>
        <end position="75"/>
    </location>
</feature>
<feature type="signal peptide" evidence="3">
    <location>
        <begin position="1"/>
        <end position="20"/>
    </location>
</feature>
<dbReference type="GO" id="GO:0030427">
    <property type="term" value="C:site of polarized growth"/>
    <property type="evidence" value="ECO:0007669"/>
    <property type="project" value="TreeGrafter"/>
</dbReference>
<feature type="compositionally biased region" description="Low complexity" evidence="1">
    <location>
        <begin position="264"/>
        <end position="282"/>
    </location>
</feature>
<dbReference type="PANTHER" id="PTHR35778">
    <property type="entry name" value="SIGNALING MUCIN HKR1-RELATED"/>
    <property type="match status" value="1"/>
</dbReference>
<dbReference type="GO" id="GO:0031505">
    <property type="term" value="P:fungal-type cell wall organization"/>
    <property type="evidence" value="ECO:0007669"/>
    <property type="project" value="TreeGrafter"/>
</dbReference>
<dbReference type="Proteomes" id="UP000178912">
    <property type="component" value="Unassembled WGS sequence"/>
</dbReference>
<feature type="compositionally biased region" description="Polar residues" evidence="1">
    <location>
        <begin position="487"/>
        <end position="508"/>
    </location>
</feature>
<feature type="compositionally biased region" description="Low complexity" evidence="1">
    <location>
        <begin position="79"/>
        <end position="95"/>
    </location>
</feature>
<dbReference type="GO" id="GO:0006972">
    <property type="term" value="P:hyperosmotic response"/>
    <property type="evidence" value="ECO:0007669"/>
    <property type="project" value="TreeGrafter"/>
</dbReference>